<evidence type="ECO:0000313" key="4">
    <source>
        <dbReference type="EMBL" id="CAH0378477.1"/>
    </source>
</evidence>
<evidence type="ECO:0000256" key="1">
    <source>
        <dbReference type="PROSITE-ProRule" id="PRU10141"/>
    </source>
</evidence>
<dbReference type="InterPro" id="IPR016024">
    <property type="entry name" value="ARM-type_fold"/>
</dbReference>
<accession>A0A8J2WS09</accession>
<evidence type="ECO:0000256" key="2">
    <source>
        <dbReference type="SAM" id="MobiDB-lite"/>
    </source>
</evidence>
<dbReference type="GO" id="GO:0005524">
    <property type="term" value="F:ATP binding"/>
    <property type="evidence" value="ECO:0007669"/>
    <property type="project" value="UniProtKB-UniRule"/>
</dbReference>
<dbReference type="GO" id="GO:0008017">
    <property type="term" value="F:microtubule binding"/>
    <property type="evidence" value="ECO:0007669"/>
    <property type="project" value="InterPro"/>
</dbReference>
<protein>
    <recommendedName>
        <fullName evidence="3">Protein kinase domain-containing protein</fullName>
    </recommendedName>
</protein>
<comment type="caution">
    <text evidence="4">The sequence shown here is derived from an EMBL/GenBank/DDBJ whole genome shotgun (WGS) entry which is preliminary data.</text>
</comment>
<dbReference type="GO" id="GO:0004672">
    <property type="term" value="F:protein kinase activity"/>
    <property type="evidence" value="ECO:0007669"/>
    <property type="project" value="InterPro"/>
</dbReference>
<dbReference type="SUPFAM" id="SSF56112">
    <property type="entry name" value="Protein kinase-like (PK-like)"/>
    <property type="match status" value="1"/>
</dbReference>
<proteinExistence type="predicted"/>
<name>A0A8J2WS09_9STRA</name>
<dbReference type="InterPro" id="IPR008266">
    <property type="entry name" value="Tyr_kinase_AS"/>
</dbReference>
<dbReference type="PROSITE" id="PS50011">
    <property type="entry name" value="PROTEIN_KINASE_DOM"/>
    <property type="match status" value="1"/>
</dbReference>
<keyword evidence="1" id="KW-0067">ATP-binding</keyword>
<dbReference type="EMBL" id="CAKKNE010000006">
    <property type="protein sequence ID" value="CAH0378477.1"/>
    <property type="molecule type" value="Genomic_DNA"/>
</dbReference>
<reference evidence="4" key="1">
    <citation type="submission" date="2021-11" db="EMBL/GenBank/DDBJ databases">
        <authorList>
            <consortium name="Genoscope - CEA"/>
            <person name="William W."/>
        </authorList>
    </citation>
    <scope>NUCLEOTIDE SEQUENCE</scope>
</reference>
<evidence type="ECO:0000313" key="5">
    <source>
        <dbReference type="Proteomes" id="UP000789595"/>
    </source>
</evidence>
<gene>
    <name evidence="4" type="ORF">PECAL_6P00640</name>
</gene>
<dbReference type="Pfam" id="PF00069">
    <property type="entry name" value="Pkinase"/>
    <property type="match status" value="1"/>
</dbReference>
<dbReference type="PROSITE" id="PS00107">
    <property type="entry name" value="PROTEIN_KINASE_ATP"/>
    <property type="match status" value="1"/>
</dbReference>
<dbReference type="SUPFAM" id="SSF48371">
    <property type="entry name" value="ARM repeat"/>
    <property type="match status" value="1"/>
</dbReference>
<dbReference type="InterPro" id="IPR044591">
    <property type="entry name" value="RUK"/>
</dbReference>
<dbReference type="PANTHER" id="PTHR46562:SF1">
    <property type="entry name" value="SERINE_THREONINE-PROTEIN KINASE ULK4"/>
    <property type="match status" value="1"/>
</dbReference>
<dbReference type="PANTHER" id="PTHR46562">
    <property type="entry name" value="SERINE/THREONINE-KINASE ULK4-LIKE PROTEIN-RELATED"/>
    <property type="match status" value="1"/>
</dbReference>
<organism evidence="4 5">
    <name type="scientific">Pelagomonas calceolata</name>
    <dbReference type="NCBI Taxonomy" id="35677"/>
    <lineage>
        <taxon>Eukaryota</taxon>
        <taxon>Sar</taxon>
        <taxon>Stramenopiles</taxon>
        <taxon>Ochrophyta</taxon>
        <taxon>Pelagophyceae</taxon>
        <taxon>Pelagomonadales</taxon>
        <taxon>Pelagomonadaceae</taxon>
        <taxon>Pelagomonas</taxon>
    </lineage>
</organism>
<dbReference type="PROSITE" id="PS00109">
    <property type="entry name" value="PROTEIN_KINASE_TYR"/>
    <property type="match status" value="1"/>
</dbReference>
<sequence>MDKYHIFNEIGAGKNSQVFKGRQKKTVTYVAVKRVAKDQMSKVVNEVQMMHALRHPHALKFFDWYETRNNLWLILEYCSGGDLKSLLRVDRQLPVPAVTLFGGDLLAGLQYLHHHGVLYCDLRPSNVLVDDHGVLKLAGFGLARRIPTATNKAKAPKNRGTPYYMSPELFVKDGVHSYQSDLWSLGCVLYELASGRAPFEAAALPDLIRKISSTEPDFDESIFLATESDPEPSSTIQKFSDAVRLFLAKAPLQRPSWDDVRTGYFRDVVPRPPDRPLPPQPLFDALARDLALASHPMNDETPAKRPRESTGSSTKSDDPLRVSRTYRDRRRTKTEDTADQMEMSLGDDGATAASPPTEKGAWYESGLVPSTEVDGNLLECPADGQVKPIVGSALAAQREVCDEASLPFAAESQTRLAEVEHDALEKHLVLAYKALVHDDDASHRRNIVAYLAARCEVSHVANVVVNSSFVTLLLKLARRRDGDASLRRQLLVLLGLLVRHATYVVPDAADDAALAPTLARVATDADADPATRCLALAALGELLFYVATQDDDDEDSLEQSDAWRVDPAHARCVVDHINHDHAELAAYACRTLENVLAQASAKRAAPFLARPEAVAAALARRVSNEPTPLARAALGALAQLLRALRRFGLAAPAAVRQACAGLGGAPAVAAACADALRHSDDARWQLAHLNVANSVLASDGGLACAEASGLAPALARALAGGRGLSAHARAKCAAALARICQLAPGAAAATEHGRDGGLVAALERVASRDAHELRADSHLEKCVRALAVGVAAAAVQSVKACAADALPLAARAAASPLLKGAVVSAAFLGDVGRAVARCVDGNDSALIAGMPAVLDALVARDGAVLVPFADACAAPPRGLFVVALEALATFSQIGLDDDARADLARACAQLVRHTLPACRRSPAVQAVLADHLPRAATALLQGGAPEAEALLRCLIEVMWVPSQGHEALVEELRRVAPATTLGGVAAQLLAGR</sequence>
<dbReference type="OrthoDB" id="24822at2759"/>
<dbReference type="InterPro" id="IPR017441">
    <property type="entry name" value="Protein_kinase_ATP_BS"/>
</dbReference>
<keyword evidence="1" id="KW-0547">Nucleotide-binding</keyword>
<keyword evidence="5" id="KW-1185">Reference proteome</keyword>
<feature type="binding site" evidence="1">
    <location>
        <position position="37"/>
    </location>
    <ligand>
        <name>ATP</name>
        <dbReference type="ChEBI" id="CHEBI:30616"/>
    </ligand>
</feature>
<dbReference type="InterPro" id="IPR000719">
    <property type="entry name" value="Prot_kinase_dom"/>
</dbReference>
<feature type="domain" description="Protein kinase" evidence="3">
    <location>
        <begin position="4"/>
        <end position="265"/>
    </location>
</feature>
<dbReference type="Proteomes" id="UP000789595">
    <property type="component" value="Unassembled WGS sequence"/>
</dbReference>
<feature type="region of interest" description="Disordered" evidence="2">
    <location>
        <begin position="294"/>
        <end position="356"/>
    </location>
</feature>
<evidence type="ECO:0000259" key="3">
    <source>
        <dbReference type="PROSITE" id="PS50011"/>
    </source>
</evidence>
<dbReference type="Gene3D" id="1.10.510.10">
    <property type="entry name" value="Transferase(Phosphotransferase) domain 1"/>
    <property type="match status" value="1"/>
</dbReference>
<feature type="compositionally biased region" description="Basic and acidic residues" evidence="2">
    <location>
        <begin position="297"/>
        <end position="308"/>
    </location>
</feature>
<dbReference type="AlphaFoldDB" id="A0A8J2WS09"/>
<dbReference type="InterPro" id="IPR011009">
    <property type="entry name" value="Kinase-like_dom_sf"/>
</dbReference>